<dbReference type="EMBL" id="JAEHNZ010000001">
    <property type="protein sequence ID" value="MBK0395471.1"/>
    <property type="molecule type" value="Genomic_DNA"/>
</dbReference>
<evidence type="ECO:0000256" key="1">
    <source>
        <dbReference type="PROSITE-ProRule" id="PRU00182"/>
    </source>
</evidence>
<gene>
    <name evidence="2" type="ORF">JDW22_02425</name>
</gene>
<organism evidence="2 3">
    <name type="scientific">Kingella bonacorsii</name>
    <dbReference type="NCBI Taxonomy" id="2796361"/>
    <lineage>
        <taxon>Bacteria</taxon>
        <taxon>Pseudomonadati</taxon>
        <taxon>Pseudomonadota</taxon>
        <taxon>Betaproteobacteria</taxon>
        <taxon>Neisseriales</taxon>
        <taxon>Neisseriaceae</taxon>
        <taxon>Kingella</taxon>
    </lineage>
</organism>
<accession>A0ABS1BQA9</accession>
<dbReference type="RefSeq" id="WP_200521951.1">
    <property type="nucleotide sequence ID" value="NZ_JAEHNZ010000001.1"/>
</dbReference>
<keyword evidence="3" id="KW-1185">Reference proteome</keyword>
<dbReference type="SUPFAM" id="SSF55174">
    <property type="entry name" value="Alpha-L RNA-binding motif"/>
    <property type="match status" value="1"/>
</dbReference>
<dbReference type="PROSITE" id="PS50889">
    <property type="entry name" value="S4"/>
    <property type="match status" value="1"/>
</dbReference>
<proteinExistence type="predicted"/>
<dbReference type="Pfam" id="PF13275">
    <property type="entry name" value="S4_2"/>
    <property type="match status" value="1"/>
</dbReference>
<keyword evidence="1" id="KW-0694">RNA-binding</keyword>
<sequence length="78" mass="8281">MQATVYLENQEYIALCDLLKLAGLAESGGHAKALIAAGEVQRNGATETRKTAKIRAGEIITLHGNELEIQAGYDPEAA</sequence>
<comment type="caution">
    <text evidence="2">The sequence shown here is derived from an EMBL/GenBank/DDBJ whole genome shotgun (WGS) entry which is preliminary data.</text>
</comment>
<evidence type="ECO:0000313" key="2">
    <source>
        <dbReference type="EMBL" id="MBK0395471.1"/>
    </source>
</evidence>
<dbReference type="InterPro" id="IPR036986">
    <property type="entry name" value="S4_RNA-bd_sf"/>
</dbReference>
<dbReference type="Gene3D" id="3.10.290.10">
    <property type="entry name" value="RNA-binding S4 domain"/>
    <property type="match status" value="1"/>
</dbReference>
<evidence type="ECO:0000313" key="3">
    <source>
        <dbReference type="Proteomes" id="UP000614058"/>
    </source>
</evidence>
<reference evidence="2 3" key="1">
    <citation type="journal article" date="2021" name="Pathogens">
        <title>Isolation and Characterization of Kingella bonacorsii sp. nov., A Novel Kingella Species Detected in a Stable Periodontitis Subject.</title>
        <authorList>
            <person name="Antezack A."/>
            <person name="Boxberger M."/>
            <person name="Rolland C."/>
            <person name="Monnet-Corti V."/>
            <person name="La Scola B."/>
        </authorList>
    </citation>
    <scope>NUCLEOTIDE SEQUENCE [LARGE SCALE GENOMIC DNA]</scope>
    <source>
        <strain evidence="2 3">Marseille-Q4569</strain>
    </source>
</reference>
<name>A0ABS1BQA9_9NEIS</name>
<protein>
    <submittedName>
        <fullName evidence="2">RNA-binding S4 domain-containing protein</fullName>
    </submittedName>
</protein>
<dbReference type="Proteomes" id="UP000614058">
    <property type="component" value="Unassembled WGS sequence"/>
</dbReference>